<proteinExistence type="predicted"/>
<gene>
    <name evidence="2" type="ORF">G3A44_01740</name>
</gene>
<evidence type="ECO:0000313" key="3">
    <source>
        <dbReference type="Proteomes" id="UP000484255"/>
    </source>
</evidence>
<keyword evidence="2" id="KW-0808">Transferase</keyword>
<comment type="caution">
    <text evidence="2">The sequence shown here is derived from an EMBL/GenBank/DDBJ whole genome shotgun (WGS) entry which is preliminary data.</text>
</comment>
<evidence type="ECO:0000259" key="1">
    <source>
        <dbReference type="Pfam" id="PF13524"/>
    </source>
</evidence>
<sequence length="447" mass="48447">MTAPTKEFLLLSFDHPQQAVSSVAGRMAAGLTCLGLNARVLHLPADAAELARLGSEQVAGILSLGPLPLATRVEGEVLWRRFKVPVSVYLLDAVLYDLARVPVMRDFLADAVADGRLGLISPEAGYREWLAEAVPVRWQHLPFGAFPALGALAEPVAPQQRLCVVGHVGNELGGGQAGESLEALLQRTLQHFTDATARARVAEALRAPHAHAMPARTVADALCWSPREVLVRDRLAALVAIDSWVKRERRLQAVESLRELPVDFFGTGWDRLLPAGPHWRHVGQIAHGDIARLLPHYQALVNFDPNWAHGVHDRVYTAAAMGCPVLTNHNSGLDAAGLPESLVWRYDANRPDLATLVEEAGWLHRPALARSPGEAVLARHNWASRMIEWVQAEDSHVPADADQQEAASQRLRLGAPTLKVVTGAGAPTPAWRAPRLPRGVSTAVCPV</sequence>
<dbReference type="RefSeq" id="WP_163455753.1">
    <property type="nucleotide sequence ID" value="NZ_JAAGOH010000001.1"/>
</dbReference>
<dbReference type="InterPro" id="IPR055259">
    <property type="entry name" value="YkvP/CgeB_Glyco_trans-like"/>
</dbReference>
<organism evidence="2 3">
    <name type="scientific">Ideonella livida</name>
    <dbReference type="NCBI Taxonomy" id="2707176"/>
    <lineage>
        <taxon>Bacteria</taxon>
        <taxon>Pseudomonadati</taxon>
        <taxon>Pseudomonadota</taxon>
        <taxon>Betaproteobacteria</taxon>
        <taxon>Burkholderiales</taxon>
        <taxon>Sphaerotilaceae</taxon>
        <taxon>Ideonella</taxon>
    </lineage>
</organism>
<accession>A0A7C9PF77</accession>
<evidence type="ECO:0000313" key="2">
    <source>
        <dbReference type="EMBL" id="NDY89912.1"/>
    </source>
</evidence>
<name>A0A7C9PF77_9BURK</name>
<keyword evidence="3" id="KW-1185">Reference proteome</keyword>
<feature type="domain" description="Spore protein YkvP/CgeB glycosyl transferase-like" evidence="1">
    <location>
        <begin position="249"/>
        <end position="390"/>
    </location>
</feature>
<dbReference type="Proteomes" id="UP000484255">
    <property type="component" value="Unassembled WGS sequence"/>
</dbReference>
<dbReference type="GO" id="GO:0016740">
    <property type="term" value="F:transferase activity"/>
    <property type="evidence" value="ECO:0007669"/>
    <property type="project" value="UniProtKB-KW"/>
</dbReference>
<dbReference type="EMBL" id="JAAGOH010000001">
    <property type="protein sequence ID" value="NDY89912.1"/>
    <property type="molecule type" value="Genomic_DNA"/>
</dbReference>
<dbReference type="Pfam" id="PF13524">
    <property type="entry name" value="Glyco_trans_1_2"/>
    <property type="match status" value="1"/>
</dbReference>
<protein>
    <submittedName>
        <fullName evidence="2">Glycosyltransferase family 1 protein</fullName>
    </submittedName>
</protein>
<reference evidence="2 3" key="1">
    <citation type="submission" date="2020-02" db="EMBL/GenBank/DDBJ databases">
        <title>Ideonella bacterium strain TBM-1.</title>
        <authorList>
            <person name="Chen W.-M."/>
        </authorList>
    </citation>
    <scope>NUCLEOTIDE SEQUENCE [LARGE SCALE GENOMIC DNA]</scope>
    <source>
        <strain evidence="2 3">TBM-1</strain>
    </source>
</reference>
<dbReference type="AlphaFoldDB" id="A0A7C9PF77"/>